<organism evidence="1 2">
    <name type="scientific">Borreliella afzelii</name>
    <name type="common">Borrelia afzelii</name>
    <dbReference type="NCBI Taxonomy" id="29518"/>
    <lineage>
        <taxon>Bacteria</taxon>
        <taxon>Pseudomonadati</taxon>
        <taxon>Spirochaetota</taxon>
        <taxon>Spirochaetia</taxon>
        <taxon>Spirochaetales</taxon>
        <taxon>Borreliaceae</taxon>
        <taxon>Borreliella</taxon>
    </lineage>
</organism>
<dbReference type="AlphaFoldDB" id="A0AB34Z1Z3"/>
<evidence type="ECO:0000313" key="1">
    <source>
        <dbReference type="EMBL" id="MBB5141217.1"/>
    </source>
</evidence>
<dbReference type="RefSeq" id="WP_015055406.1">
    <property type="nucleotide sequence ID" value="NZ_CAXOVT010000002.1"/>
</dbReference>
<gene>
    <name evidence="1" type="ORF">HNP63_000628</name>
</gene>
<reference evidence="1 2" key="1">
    <citation type="submission" date="2020-08" db="EMBL/GenBank/DDBJ databases">
        <title>Genomic Encyclopedia of Type Strains, Phase IV (KMG-IV): sequencing the most valuable type-strain genomes for metagenomic binning, comparative biology and taxonomic classification.</title>
        <authorList>
            <person name="Goeker M."/>
        </authorList>
    </citation>
    <scope>NUCLEOTIDE SEQUENCE [LARGE SCALE GENOMIC DNA]</scope>
    <source>
        <strain evidence="1 2">DSM 10508</strain>
    </source>
</reference>
<dbReference type="Proteomes" id="UP000529652">
    <property type="component" value="Unassembled WGS sequence"/>
</dbReference>
<proteinExistence type="predicted"/>
<evidence type="ECO:0000313" key="2">
    <source>
        <dbReference type="Proteomes" id="UP000529652"/>
    </source>
</evidence>
<comment type="caution">
    <text evidence="1">The sequence shown here is derived from an EMBL/GenBank/DDBJ whole genome shotgun (WGS) entry which is preliminary data.</text>
</comment>
<protein>
    <submittedName>
        <fullName evidence="1">Uncharacterized protein</fullName>
    </submittedName>
</protein>
<dbReference type="EMBL" id="JACHGM010000002">
    <property type="protein sequence ID" value="MBB5141217.1"/>
    <property type="molecule type" value="Genomic_DNA"/>
</dbReference>
<sequence>MTVKVNNLILDKIKNFFIKCEFDEDPIKIGSMNFNERVELQKLSL</sequence>
<name>A0AB34Z1Z3_BORAF</name>
<accession>A0AB34Z1Z3</accession>